<organism evidence="1 2">
    <name type="scientific">Dyadobacter helix</name>
    <dbReference type="NCBI Taxonomy" id="2822344"/>
    <lineage>
        <taxon>Bacteria</taxon>
        <taxon>Pseudomonadati</taxon>
        <taxon>Bacteroidota</taxon>
        <taxon>Cytophagia</taxon>
        <taxon>Cytophagales</taxon>
        <taxon>Spirosomataceae</taxon>
        <taxon>Dyadobacter</taxon>
    </lineage>
</organism>
<keyword evidence="2" id="KW-1185">Reference proteome</keyword>
<proteinExistence type="predicted"/>
<accession>A0A916JEX3</accession>
<dbReference type="EMBL" id="CAJRAF010000002">
    <property type="protein sequence ID" value="CAG5004788.1"/>
    <property type="molecule type" value="Genomic_DNA"/>
</dbReference>
<comment type="caution">
    <text evidence="1">The sequence shown here is derived from an EMBL/GenBank/DDBJ whole genome shotgun (WGS) entry which is preliminary data.</text>
</comment>
<dbReference type="AlphaFoldDB" id="A0A916JEX3"/>
<dbReference type="Proteomes" id="UP000680038">
    <property type="component" value="Unassembled WGS sequence"/>
</dbReference>
<evidence type="ECO:0000313" key="1">
    <source>
        <dbReference type="EMBL" id="CAG5004788.1"/>
    </source>
</evidence>
<gene>
    <name evidence="1" type="ORF">DYBT9275_03448</name>
</gene>
<name>A0A916JEX3_9BACT</name>
<dbReference type="RefSeq" id="WP_215239947.1">
    <property type="nucleotide sequence ID" value="NZ_CAJRAF010000002.1"/>
</dbReference>
<sequence length="79" mass="9548">MISTKKESSPHNRLNDVQISLLRLFDQNISEQETLEVRKLLMDYFDRALQEELKEVSKQKKYSEQDYYKMLSDDKFVIE</sequence>
<evidence type="ECO:0000313" key="2">
    <source>
        <dbReference type="Proteomes" id="UP000680038"/>
    </source>
</evidence>
<reference evidence="1" key="1">
    <citation type="submission" date="2021-04" db="EMBL/GenBank/DDBJ databases">
        <authorList>
            <person name="Rodrigo-Torres L."/>
            <person name="Arahal R. D."/>
            <person name="Lucena T."/>
        </authorList>
    </citation>
    <scope>NUCLEOTIDE SEQUENCE</scope>
    <source>
        <strain evidence="1">CECT 9275</strain>
    </source>
</reference>
<protein>
    <submittedName>
        <fullName evidence="1">Uncharacterized protein</fullName>
    </submittedName>
</protein>